<evidence type="ECO:0000313" key="1">
    <source>
        <dbReference type="EMBL" id="KAA0193103.1"/>
    </source>
</evidence>
<evidence type="ECO:0000313" key="2">
    <source>
        <dbReference type="Proteomes" id="UP000728185"/>
    </source>
</evidence>
<dbReference type="EMBL" id="LUCM01005254">
    <property type="protein sequence ID" value="KAA0193103.1"/>
    <property type="molecule type" value="Genomic_DNA"/>
</dbReference>
<protein>
    <submittedName>
        <fullName evidence="1">Uncharacterized protein</fullName>
    </submittedName>
</protein>
<organism evidence="1 2">
    <name type="scientific">Fasciolopsis buskii</name>
    <dbReference type="NCBI Taxonomy" id="27845"/>
    <lineage>
        <taxon>Eukaryota</taxon>
        <taxon>Metazoa</taxon>
        <taxon>Spiralia</taxon>
        <taxon>Lophotrochozoa</taxon>
        <taxon>Platyhelminthes</taxon>
        <taxon>Trematoda</taxon>
        <taxon>Digenea</taxon>
        <taxon>Plagiorchiida</taxon>
        <taxon>Echinostomata</taxon>
        <taxon>Echinostomatoidea</taxon>
        <taxon>Fasciolidae</taxon>
        <taxon>Fasciolopsis</taxon>
    </lineage>
</organism>
<dbReference type="OrthoDB" id="6285328at2759"/>
<comment type="caution">
    <text evidence="1">The sequence shown here is derived from an EMBL/GenBank/DDBJ whole genome shotgun (WGS) entry which is preliminary data.</text>
</comment>
<sequence length="99" mass="10833">MGSCASTGTTQVESPARSLTITRSTARVDEGIRPMTPTRRVSVMTAKGFDQNNVQQDIARMNGTSVAENDTVDLLDLGRGEFYPSLESPMYTCWYFSSA</sequence>
<dbReference type="AlphaFoldDB" id="A0A8E0S034"/>
<reference evidence="1" key="1">
    <citation type="submission" date="2019-05" db="EMBL/GenBank/DDBJ databases">
        <title>Annotation for the trematode Fasciolopsis buski.</title>
        <authorList>
            <person name="Choi Y.-J."/>
        </authorList>
    </citation>
    <scope>NUCLEOTIDE SEQUENCE</scope>
    <source>
        <strain evidence="1">HT</strain>
        <tissue evidence="1">Whole worm</tissue>
    </source>
</reference>
<keyword evidence="2" id="KW-1185">Reference proteome</keyword>
<proteinExistence type="predicted"/>
<accession>A0A8E0S034</accession>
<gene>
    <name evidence="1" type="ORF">FBUS_07899</name>
</gene>
<dbReference type="Proteomes" id="UP000728185">
    <property type="component" value="Unassembled WGS sequence"/>
</dbReference>
<name>A0A8E0S034_9TREM</name>